<dbReference type="PANTHER" id="PTHR22916">
    <property type="entry name" value="GLYCOSYLTRANSFERASE"/>
    <property type="match status" value="1"/>
</dbReference>
<dbReference type="eggNOG" id="COG1215">
    <property type="taxonomic scope" value="Bacteria"/>
</dbReference>
<accession>Q03W98</accession>
<keyword evidence="3" id="KW-1185">Reference proteome</keyword>
<evidence type="ECO:0000313" key="2">
    <source>
        <dbReference type="EMBL" id="ABJ62524.1"/>
    </source>
</evidence>
<dbReference type="CDD" id="cd00761">
    <property type="entry name" value="Glyco_tranf_GTA_type"/>
    <property type="match status" value="1"/>
</dbReference>
<dbReference type="InterPro" id="IPR001173">
    <property type="entry name" value="Glyco_trans_2-like"/>
</dbReference>
<dbReference type="RefSeq" id="WP_010290133.1">
    <property type="nucleotide sequence ID" value="NC_008531.1"/>
</dbReference>
<dbReference type="Proteomes" id="UP000000362">
    <property type="component" value="Chromosome"/>
</dbReference>
<dbReference type="KEGG" id="lme:LEUM_1431"/>
<dbReference type="CAZy" id="GT2">
    <property type="family name" value="Glycosyltransferase Family 2"/>
</dbReference>
<reference evidence="2 3" key="1">
    <citation type="journal article" date="2006" name="Proc. Natl. Acad. Sci. U.S.A.">
        <title>Comparative genomics of the lactic acid bacteria.</title>
        <authorList>
            <person name="Makarova K."/>
            <person name="Slesarev A."/>
            <person name="Wolf Y."/>
            <person name="Sorokin A."/>
            <person name="Mirkin B."/>
            <person name="Koonin E."/>
            <person name="Pavlov A."/>
            <person name="Pavlova N."/>
            <person name="Karamychev V."/>
            <person name="Polouchine N."/>
            <person name="Shakhova V."/>
            <person name="Grigoriev I."/>
            <person name="Lou Y."/>
            <person name="Rohksar D."/>
            <person name="Lucas S."/>
            <person name="Huang K."/>
            <person name="Goodstein D.M."/>
            <person name="Hawkins T."/>
            <person name="Plengvidhya V."/>
            <person name="Welker D."/>
            <person name="Hughes J."/>
            <person name="Goh Y."/>
            <person name="Benson A."/>
            <person name="Baldwin K."/>
            <person name="Lee J.H."/>
            <person name="Diaz-Muniz I."/>
            <person name="Dosti B."/>
            <person name="Smeianov V."/>
            <person name="Wechter W."/>
            <person name="Barabote R."/>
            <person name="Lorca G."/>
            <person name="Altermann E."/>
            <person name="Barrangou R."/>
            <person name="Ganesan B."/>
            <person name="Xie Y."/>
            <person name="Rawsthorne H."/>
            <person name="Tamir D."/>
            <person name="Parker C."/>
            <person name="Breidt F."/>
            <person name="Broadbent J."/>
            <person name="Hutkins R."/>
            <person name="O'Sullivan D."/>
            <person name="Steele J."/>
            <person name="Unlu G."/>
            <person name="Saier M."/>
            <person name="Klaenhammer T."/>
            <person name="Richardson P."/>
            <person name="Kozyavkin S."/>
            <person name="Weimer B."/>
            <person name="Mills D."/>
        </authorList>
    </citation>
    <scope>NUCLEOTIDE SEQUENCE [LARGE SCALE GENOMIC DNA]</scope>
    <source>
        <strain evidence="3">ATCC 8293 / DSM 20343 / BCRC 11652 / CCM 1803 / JCM 6124 / NCDO 523 / NBRC 100496 / NCIMB 8023 / NCTC 12954 / NRRL B-1118 / 37Y</strain>
    </source>
</reference>
<feature type="domain" description="Glycosyltransferase 2-like" evidence="1">
    <location>
        <begin position="8"/>
        <end position="137"/>
    </location>
</feature>
<dbReference type="EnsemblBacteria" id="ABJ62524">
    <property type="protein sequence ID" value="ABJ62524"/>
    <property type="gene ID" value="LEUM_1431"/>
</dbReference>
<dbReference type="PANTHER" id="PTHR22916:SF3">
    <property type="entry name" value="UDP-GLCNAC:BETAGAL BETA-1,3-N-ACETYLGLUCOSAMINYLTRANSFERASE-LIKE PROTEIN 1"/>
    <property type="match status" value="1"/>
</dbReference>
<dbReference type="Pfam" id="PF00535">
    <property type="entry name" value="Glycos_transf_2"/>
    <property type="match status" value="1"/>
</dbReference>
<dbReference type="HOGENOM" id="CLU_025996_25_0_9"/>
<dbReference type="AlphaFoldDB" id="Q03W98"/>
<evidence type="ECO:0000313" key="3">
    <source>
        <dbReference type="Proteomes" id="UP000000362"/>
    </source>
</evidence>
<dbReference type="EMBL" id="CP000414">
    <property type="protein sequence ID" value="ABJ62524.1"/>
    <property type="molecule type" value="Genomic_DNA"/>
</dbReference>
<evidence type="ECO:0000259" key="1">
    <source>
        <dbReference type="Pfam" id="PF00535"/>
    </source>
</evidence>
<proteinExistence type="predicted"/>
<gene>
    <name evidence="2" type="ordered locus">LEUM_1431</name>
</gene>
<sequence>MKDYGKVSVITPVYNGENYINDFLEHINKQEYVNFEWIIIDDGSVDDTARIINFYIKNKHMDNVKLFIKNNGGVSSARNLGLKHASGDYIMFADIDDTPHSNFISTYVEKINTSGADIAIFSINLTNESDDEVGKQLYKTEKISKMNAIERLIGQLSYGYLFSTISKARLWNNQRLDEQLYFLEDEEILLRVLLQSKNVYYSSITCYDYVQRENSVVHNLNINDYKNAYQSALAMKRDLLKSNYPEAENLGNVRILGTLIPLIVLNWQNGNDTIAENLISEYLALYLGARIPLKKRVKRFMQKFLFRFRCKYLVLYIYRNVKF</sequence>
<protein>
    <submittedName>
        <fullName evidence="2">Glycosyltransferase related enzyme</fullName>
    </submittedName>
</protein>
<dbReference type="GeneID" id="29577487"/>
<dbReference type="InterPro" id="IPR029044">
    <property type="entry name" value="Nucleotide-diphossugar_trans"/>
</dbReference>
<dbReference type="GO" id="GO:0016758">
    <property type="term" value="F:hexosyltransferase activity"/>
    <property type="evidence" value="ECO:0007669"/>
    <property type="project" value="UniProtKB-ARBA"/>
</dbReference>
<dbReference type="Gene3D" id="3.90.550.10">
    <property type="entry name" value="Spore Coat Polysaccharide Biosynthesis Protein SpsA, Chain A"/>
    <property type="match status" value="1"/>
</dbReference>
<organism evidence="2 3">
    <name type="scientific">Leuconostoc mesenteroides subsp. mesenteroides (strain ATCC 8293 / DSM 20343 / BCRC 11652 / CCM 1803 / JCM 6124 / NCDO 523 / NBRC 100496 / NCIMB 8023 / NCTC 12954 / NRRL B-1118 / 37Y)</name>
    <dbReference type="NCBI Taxonomy" id="203120"/>
    <lineage>
        <taxon>Bacteria</taxon>
        <taxon>Bacillati</taxon>
        <taxon>Bacillota</taxon>
        <taxon>Bacilli</taxon>
        <taxon>Lactobacillales</taxon>
        <taxon>Lactobacillaceae</taxon>
        <taxon>Leuconostoc</taxon>
    </lineage>
</organism>
<keyword evidence="2" id="KW-0808">Transferase</keyword>
<dbReference type="SUPFAM" id="SSF53448">
    <property type="entry name" value="Nucleotide-diphospho-sugar transferases"/>
    <property type="match status" value="1"/>
</dbReference>
<name>Q03W98_LEUMM</name>